<gene>
    <name evidence="3" type="ORF">GF359_03920</name>
</gene>
<evidence type="ECO:0000313" key="4">
    <source>
        <dbReference type="Proteomes" id="UP000630660"/>
    </source>
</evidence>
<keyword evidence="1" id="KW-0720">Serine protease</keyword>
<comment type="catalytic activity">
    <reaction evidence="1">
        <text>Hydrolysis of proteins in presence of ATP.</text>
        <dbReference type="EC" id="3.4.21.53"/>
    </reaction>
</comment>
<feature type="active site" evidence="1">
    <location>
        <position position="98"/>
    </location>
</feature>
<comment type="caution">
    <text evidence="3">The sequence shown here is derived from an EMBL/GenBank/DDBJ whole genome shotgun (WGS) entry which is preliminary data.</text>
</comment>
<dbReference type="Gene3D" id="3.30.230.10">
    <property type="match status" value="1"/>
</dbReference>
<dbReference type="GO" id="GO:0004176">
    <property type="term" value="F:ATP-dependent peptidase activity"/>
    <property type="evidence" value="ECO:0007669"/>
    <property type="project" value="UniProtKB-UniRule"/>
</dbReference>
<keyword evidence="1" id="KW-0378">Hydrolase</keyword>
<dbReference type="PRINTS" id="PR00830">
    <property type="entry name" value="ENDOLAPTASE"/>
</dbReference>
<dbReference type="InterPro" id="IPR008269">
    <property type="entry name" value="Lon_proteolytic"/>
</dbReference>
<protein>
    <recommendedName>
        <fullName evidence="1">endopeptidase La</fullName>
        <ecNumber evidence="1">3.4.21.53</ecNumber>
    </recommendedName>
</protein>
<feature type="domain" description="Lon proteolytic" evidence="2">
    <location>
        <begin position="27"/>
        <end position="203"/>
    </location>
</feature>
<dbReference type="Proteomes" id="UP000630660">
    <property type="component" value="Unassembled WGS sequence"/>
</dbReference>
<accession>A0A9D5K908</accession>
<dbReference type="InterPro" id="IPR014721">
    <property type="entry name" value="Ribsml_uS5_D2-typ_fold_subgr"/>
</dbReference>
<feature type="non-terminal residue" evidence="3">
    <location>
        <position position="1"/>
    </location>
</feature>
<dbReference type="PANTHER" id="PTHR10046">
    <property type="entry name" value="ATP DEPENDENT LON PROTEASE FAMILY MEMBER"/>
    <property type="match status" value="1"/>
</dbReference>
<comment type="similarity">
    <text evidence="1">Belongs to the peptidase S16 family.</text>
</comment>
<dbReference type="InterPro" id="IPR027065">
    <property type="entry name" value="Lon_Prtase"/>
</dbReference>
<name>A0A9D5K908_UNCW3</name>
<dbReference type="SUPFAM" id="SSF54211">
    <property type="entry name" value="Ribosomal protein S5 domain 2-like"/>
    <property type="match status" value="1"/>
</dbReference>
<evidence type="ECO:0000259" key="2">
    <source>
        <dbReference type="PROSITE" id="PS51786"/>
    </source>
</evidence>
<dbReference type="GO" id="GO:0030163">
    <property type="term" value="P:protein catabolic process"/>
    <property type="evidence" value="ECO:0007669"/>
    <property type="project" value="InterPro"/>
</dbReference>
<dbReference type="GO" id="GO:0006508">
    <property type="term" value="P:proteolysis"/>
    <property type="evidence" value="ECO:0007669"/>
    <property type="project" value="UniProtKB-KW"/>
</dbReference>
<dbReference type="GO" id="GO:0005524">
    <property type="term" value="F:ATP binding"/>
    <property type="evidence" value="ECO:0007669"/>
    <property type="project" value="InterPro"/>
</dbReference>
<dbReference type="AlphaFoldDB" id="A0A9D5K908"/>
<dbReference type="Pfam" id="PF05362">
    <property type="entry name" value="Lon_C"/>
    <property type="match status" value="1"/>
</dbReference>
<dbReference type="EC" id="3.4.21.53" evidence="1"/>
<proteinExistence type="inferred from homology"/>
<organism evidence="3 4">
    <name type="scientific">candidate division WOR-3 bacterium</name>
    <dbReference type="NCBI Taxonomy" id="2052148"/>
    <lineage>
        <taxon>Bacteria</taxon>
        <taxon>Bacteria division WOR-3</taxon>
    </lineage>
</organism>
<sequence length="229" mass="24716">TLLIDVEGKKVGELNGLTVMTLGDYSFGKPVKITARTWLGKKGVLQIERETRMSGPIHNKGVLIITGYLGGTFAGKHSLPLSASLTFEQLYDELEGDSASSTELYALLSSLSGVPLTQSIAVTGSVNQYGIVQPIGGANQKIEGFFSLCKAKGLTGDQGVMIPAPNVSNLMLRQEVLDAVEEGKFHIYAVETIEQGIEVLTGVNSIEVFGKVKKRLALMHEYLKEEKDK</sequence>
<dbReference type="EMBL" id="WJKJ01000125">
    <property type="protein sequence ID" value="MBD3364344.1"/>
    <property type="molecule type" value="Genomic_DNA"/>
</dbReference>
<evidence type="ECO:0000313" key="3">
    <source>
        <dbReference type="EMBL" id="MBD3364344.1"/>
    </source>
</evidence>
<keyword evidence="1 3" id="KW-0645">Protease</keyword>
<dbReference type="InterPro" id="IPR020568">
    <property type="entry name" value="Ribosomal_Su5_D2-typ_SF"/>
</dbReference>
<dbReference type="GO" id="GO:0004252">
    <property type="term" value="F:serine-type endopeptidase activity"/>
    <property type="evidence" value="ECO:0007669"/>
    <property type="project" value="UniProtKB-UniRule"/>
</dbReference>
<reference evidence="3" key="1">
    <citation type="submission" date="2019-11" db="EMBL/GenBank/DDBJ databases">
        <title>Microbial mats filling the niche in hypersaline microbial mats.</title>
        <authorList>
            <person name="Wong H.L."/>
            <person name="Macleod F.I."/>
            <person name="White R.A. III"/>
            <person name="Burns B.P."/>
        </authorList>
    </citation>
    <scope>NUCLEOTIDE SEQUENCE</scope>
    <source>
        <strain evidence="3">Bin_327</strain>
    </source>
</reference>
<feature type="active site" evidence="1">
    <location>
        <position position="141"/>
    </location>
</feature>
<evidence type="ECO:0000256" key="1">
    <source>
        <dbReference type="PROSITE-ProRule" id="PRU01122"/>
    </source>
</evidence>
<dbReference type="PROSITE" id="PS51786">
    <property type="entry name" value="LON_PROTEOLYTIC"/>
    <property type="match status" value="1"/>
</dbReference>